<keyword evidence="5" id="KW-1003">Cell membrane</keyword>
<evidence type="ECO:0000256" key="3">
    <source>
        <dbReference type="ARBA" id="ARBA00022989"/>
    </source>
</evidence>
<feature type="transmembrane region" description="Helical" evidence="5">
    <location>
        <begin position="159"/>
        <end position="186"/>
    </location>
</feature>
<accession>A0A811TFE9</accession>
<evidence type="ECO:0000256" key="1">
    <source>
        <dbReference type="ARBA" id="ARBA00004141"/>
    </source>
</evidence>
<feature type="transmembrane region" description="Helical" evidence="5">
    <location>
        <begin position="193"/>
        <end position="214"/>
    </location>
</feature>
<comment type="subcellular location">
    <subcellularLocation>
        <location evidence="5">Cell membrane</location>
        <topology evidence="5">Multi-pass membrane protein</topology>
    </subcellularLocation>
    <subcellularLocation>
        <location evidence="1">Membrane</location>
        <topology evidence="1">Multi-pass membrane protein</topology>
    </subcellularLocation>
</comment>
<comment type="similarity">
    <text evidence="5">Belongs to the 4-toluene sulfonate uptake permease (TSUP) (TC 2.A.102) family.</text>
</comment>
<dbReference type="Pfam" id="PF01925">
    <property type="entry name" value="TauE"/>
    <property type="match status" value="1"/>
</dbReference>
<evidence type="ECO:0000313" key="6">
    <source>
        <dbReference type="EMBL" id="CAD6494600.1"/>
    </source>
</evidence>
<dbReference type="EMBL" id="CAJHIS010000026">
    <property type="protein sequence ID" value="CAD6494600.1"/>
    <property type="molecule type" value="Genomic_DNA"/>
</dbReference>
<dbReference type="PANTHER" id="PTHR43483:SF3">
    <property type="entry name" value="MEMBRANE TRANSPORTER PROTEIN HI_0806-RELATED"/>
    <property type="match status" value="1"/>
</dbReference>
<name>A0A811TFE9_9EURY</name>
<evidence type="ECO:0000313" key="7">
    <source>
        <dbReference type="Proteomes" id="UP000634805"/>
    </source>
</evidence>
<feature type="transmembrane region" description="Helical" evidence="5">
    <location>
        <begin position="121"/>
        <end position="139"/>
    </location>
</feature>
<dbReference type="AlphaFoldDB" id="A0A811TFE9"/>
<evidence type="ECO:0000256" key="5">
    <source>
        <dbReference type="RuleBase" id="RU363041"/>
    </source>
</evidence>
<feature type="transmembrane region" description="Helical" evidence="5">
    <location>
        <begin position="95"/>
        <end position="114"/>
    </location>
</feature>
<keyword evidence="3 5" id="KW-1133">Transmembrane helix</keyword>
<comment type="caution">
    <text evidence="6">The sequence shown here is derived from an EMBL/GenBank/DDBJ whole genome shotgun (WGS) entry which is preliminary data.</text>
</comment>
<feature type="transmembrane region" description="Helical" evidence="5">
    <location>
        <begin position="20"/>
        <end position="44"/>
    </location>
</feature>
<dbReference type="GO" id="GO:0005886">
    <property type="term" value="C:plasma membrane"/>
    <property type="evidence" value="ECO:0007669"/>
    <property type="project" value="UniProtKB-SubCell"/>
</dbReference>
<dbReference type="PANTHER" id="PTHR43483">
    <property type="entry name" value="MEMBRANE TRANSPORTER PROTEIN HI_0806-RELATED"/>
    <property type="match status" value="1"/>
</dbReference>
<feature type="transmembrane region" description="Helical" evidence="5">
    <location>
        <begin position="267"/>
        <end position="289"/>
    </location>
</feature>
<dbReference type="Proteomes" id="UP000634805">
    <property type="component" value="Unassembled WGS sequence"/>
</dbReference>
<keyword evidence="2 5" id="KW-0812">Transmembrane</keyword>
<feature type="transmembrane region" description="Helical" evidence="5">
    <location>
        <begin position="65"/>
        <end position="83"/>
    </location>
</feature>
<proteinExistence type="inferred from homology"/>
<keyword evidence="4 5" id="KW-0472">Membrane</keyword>
<organism evidence="6 7">
    <name type="scientific">Candidatus Argoarchaeum ethanivorans</name>
    <dbReference type="NCBI Taxonomy" id="2608793"/>
    <lineage>
        <taxon>Archaea</taxon>
        <taxon>Methanobacteriati</taxon>
        <taxon>Methanobacteriota</taxon>
        <taxon>Stenosarchaea group</taxon>
        <taxon>Methanomicrobia</taxon>
        <taxon>Methanosarcinales</taxon>
        <taxon>Methanosarcinales incertae sedis</taxon>
        <taxon>GOM Arc I cluster</taxon>
        <taxon>Candidatus Argoarchaeum</taxon>
    </lineage>
</organism>
<evidence type="ECO:0000256" key="4">
    <source>
        <dbReference type="ARBA" id="ARBA00023136"/>
    </source>
</evidence>
<evidence type="ECO:0000256" key="2">
    <source>
        <dbReference type="ARBA" id="ARBA00022692"/>
    </source>
</evidence>
<feature type="transmembrane region" description="Helical" evidence="5">
    <location>
        <begin position="226"/>
        <end position="247"/>
    </location>
</feature>
<reference evidence="6" key="1">
    <citation type="submission" date="2020-10" db="EMBL/GenBank/DDBJ databases">
        <authorList>
            <person name="Hahn C.J."/>
            <person name="Laso-Perez R."/>
            <person name="Vulcano F."/>
            <person name="Vaziourakis K.-M."/>
            <person name="Stokke R."/>
            <person name="Steen I.H."/>
            <person name="Teske A."/>
            <person name="Boetius A."/>
            <person name="Liebeke M."/>
            <person name="Amann R."/>
            <person name="Knittel K."/>
        </authorList>
    </citation>
    <scope>NUCLEOTIDE SEQUENCE</scope>
    <source>
        <strain evidence="6">Gfbio:e3339647-f889-4370-9287-4fb5cb688e4c:AG392D22_GoMArc1</strain>
    </source>
</reference>
<protein>
    <recommendedName>
        <fullName evidence="5">Probable membrane transporter protein</fullName>
    </recommendedName>
</protein>
<sequence>MTPTKRRGNFDTMDITTAIIVFLITGIGVGFTSGMLGVGGCFIMTPAQYWIYTTMGISNDLAIKVAFGTSLFVVLPTAMSGALGHTKRGVVCWKAGFILGITGAAGAVVGSTIAAHLPGEVLVVAFGCVVTATVVRMLTAKPPEVKDAPKDRPLTLAAWGFPLGILSGIVGIGGGVIAIPVMILALNFKIHHAVGTSTAFMIFASLGGLLGYIYNGLAAGVGGAYQIGHLVGYVNLESWLALTVTSVPMARVGVRTAHRLPETQLRYIFIVAMLYVGLKMMGVFSYLGLPI</sequence>
<dbReference type="InterPro" id="IPR002781">
    <property type="entry name" value="TM_pro_TauE-like"/>
</dbReference>
<gene>
    <name evidence="6" type="ORF">EMLJLAPB_00856</name>
</gene>